<feature type="transmembrane region" description="Helical" evidence="1">
    <location>
        <begin position="79"/>
        <end position="99"/>
    </location>
</feature>
<keyword evidence="1" id="KW-1133">Transmembrane helix</keyword>
<sequence length="126" mass="14479">MADYKKLLSFLKVDSIFEDIVAIIEAKVELLKIELKEEAAKTASKLISAIFFGIMVFLIVIFLSITIASLINHFMESNFWGYAIVTLFYVLLLVGYKLFNVGKKLEIRIEESLNNLHKNEEEDDLE</sequence>
<dbReference type="EMBL" id="UOES01000163">
    <property type="protein sequence ID" value="VAW26948.1"/>
    <property type="molecule type" value="Genomic_DNA"/>
</dbReference>
<dbReference type="Pfam" id="PF07332">
    <property type="entry name" value="Phage_holin_3_6"/>
    <property type="match status" value="1"/>
</dbReference>
<dbReference type="InterPro" id="IPR009937">
    <property type="entry name" value="Phage_holin_3_6"/>
</dbReference>
<evidence type="ECO:0000313" key="2">
    <source>
        <dbReference type="EMBL" id="VAW26948.1"/>
    </source>
</evidence>
<feature type="transmembrane region" description="Helical" evidence="1">
    <location>
        <begin position="46"/>
        <end position="67"/>
    </location>
</feature>
<organism evidence="2">
    <name type="scientific">hydrothermal vent metagenome</name>
    <dbReference type="NCBI Taxonomy" id="652676"/>
    <lineage>
        <taxon>unclassified sequences</taxon>
        <taxon>metagenomes</taxon>
        <taxon>ecological metagenomes</taxon>
    </lineage>
</organism>
<dbReference type="AlphaFoldDB" id="A0A3B0U962"/>
<evidence type="ECO:0000256" key="1">
    <source>
        <dbReference type="SAM" id="Phobius"/>
    </source>
</evidence>
<gene>
    <name evidence="2" type="ORF">MNBD_BACTEROID06-809</name>
</gene>
<name>A0A3B0U962_9ZZZZ</name>
<reference evidence="2" key="1">
    <citation type="submission" date="2018-06" db="EMBL/GenBank/DDBJ databases">
        <authorList>
            <person name="Zhirakovskaya E."/>
        </authorList>
    </citation>
    <scope>NUCLEOTIDE SEQUENCE</scope>
</reference>
<keyword evidence="1" id="KW-0472">Membrane</keyword>
<proteinExistence type="predicted"/>
<protein>
    <submittedName>
        <fullName evidence="2">Uncharacterized protein</fullName>
    </submittedName>
</protein>
<accession>A0A3B0U962</accession>
<keyword evidence="1" id="KW-0812">Transmembrane</keyword>